<gene>
    <name evidence="1" type="ORF">AQUCO_04900229v1</name>
</gene>
<dbReference type="Proteomes" id="UP000230069">
    <property type="component" value="Unassembled WGS sequence"/>
</dbReference>
<name>A0A2G5CKI3_AQUCA</name>
<dbReference type="AlphaFoldDB" id="A0A2G5CKI3"/>
<dbReference type="EMBL" id="KZ305066">
    <property type="protein sequence ID" value="PIA31796.1"/>
    <property type="molecule type" value="Genomic_DNA"/>
</dbReference>
<accession>A0A2G5CKI3</accession>
<evidence type="ECO:0000313" key="1">
    <source>
        <dbReference type="EMBL" id="PIA31796.1"/>
    </source>
</evidence>
<evidence type="ECO:0000313" key="2">
    <source>
        <dbReference type="Proteomes" id="UP000230069"/>
    </source>
</evidence>
<protein>
    <submittedName>
        <fullName evidence="1">Uncharacterized protein</fullName>
    </submittedName>
</protein>
<proteinExistence type="predicted"/>
<organism evidence="1 2">
    <name type="scientific">Aquilegia coerulea</name>
    <name type="common">Rocky mountain columbine</name>
    <dbReference type="NCBI Taxonomy" id="218851"/>
    <lineage>
        <taxon>Eukaryota</taxon>
        <taxon>Viridiplantae</taxon>
        <taxon>Streptophyta</taxon>
        <taxon>Embryophyta</taxon>
        <taxon>Tracheophyta</taxon>
        <taxon>Spermatophyta</taxon>
        <taxon>Magnoliopsida</taxon>
        <taxon>Ranunculales</taxon>
        <taxon>Ranunculaceae</taxon>
        <taxon>Thalictroideae</taxon>
        <taxon>Aquilegia</taxon>
    </lineage>
</organism>
<sequence>MFQYLSRSPMLTEVVTCIGQSSCELPTLTRHNVDSVLLWLQVALSTCRKYRDEGQTRGCLNFLAVCLSSKLTGTPSAIPE</sequence>
<keyword evidence="2" id="KW-1185">Reference proteome</keyword>
<dbReference type="InParanoid" id="A0A2G5CKI3"/>
<reference evidence="1 2" key="1">
    <citation type="submission" date="2017-09" db="EMBL/GenBank/DDBJ databases">
        <title>WGS assembly of Aquilegia coerulea Goldsmith.</title>
        <authorList>
            <person name="Hodges S."/>
            <person name="Kramer E."/>
            <person name="Nordborg M."/>
            <person name="Tomkins J."/>
            <person name="Borevitz J."/>
            <person name="Derieg N."/>
            <person name="Yan J."/>
            <person name="Mihaltcheva S."/>
            <person name="Hayes R.D."/>
            <person name="Rokhsar D."/>
        </authorList>
    </citation>
    <scope>NUCLEOTIDE SEQUENCE [LARGE SCALE GENOMIC DNA]</scope>
    <source>
        <strain evidence="2">cv. Goldsmith</strain>
    </source>
</reference>